<organism evidence="3 4">
    <name type="scientific">Dentipellis fragilis</name>
    <dbReference type="NCBI Taxonomy" id="205917"/>
    <lineage>
        <taxon>Eukaryota</taxon>
        <taxon>Fungi</taxon>
        <taxon>Dikarya</taxon>
        <taxon>Basidiomycota</taxon>
        <taxon>Agaricomycotina</taxon>
        <taxon>Agaricomycetes</taxon>
        <taxon>Russulales</taxon>
        <taxon>Hericiaceae</taxon>
        <taxon>Dentipellis</taxon>
    </lineage>
</organism>
<dbReference type="InterPro" id="IPR036047">
    <property type="entry name" value="F-box-like_dom_sf"/>
</dbReference>
<dbReference type="SUPFAM" id="SSF81383">
    <property type="entry name" value="F-box domain"/>
    <property type="match status" value="1"/>
</dbReference>
<protein>
    <recommendedName>
        <fullName evidence="2">F-box domain-containing protein</fullName>
    </recommendedName>
</protein>
<feature type="domain" description="F-box" evidence="2">
    <location>
        <begin position="85"/>
        <end position="134"/>
    </location>
</feature>
<proteinExistence type="predicted"/>
<accession>A0A4Y9Z5H5</accession>
<reference evidence="3 4" key="1">
    <citation type="submission" date="2019-02" db="EMBL/GenBank/DDBJ databases">
        <title>Genome sequencing of the rare red list fungi Dentipellis fragilis.</title>
        <authorList>
            <person name="Buettner E."/>
            <person name="Kellner H."/>
        </authorList>
    </citation>
    <scope>NUCLEOTIDE SEQUENCE [LARGE SCALE GENOMIC DNA]</scope>
    <source>
        <strain evidence="3 4">DSM 105465</strain>
    </source>
</reference>
<dbReference type="AlphaFoldDB" id="A0A4Y9Z5H5"/>
<dbReference type="Gene3D" id="1.20.1280.50">
    <property type="match status" value="1"/>
</dbReference>
<comment type="caution">
    <text evidence="3">The sequence shown here is derived from an EMBL/GenBank/DDBJ whole genome shotgun (WGS) entry which is preliminary data.</text>
</comment>
<evidence type="ECO:0000256" key="1">
    <source>
        <dbReference type="SAM" id="MobiDB-lite"/>
    </source>
</evidence>
<keyword evidence="4" id="KW-1185">Reference proteome</keyword>
<evidence type="ECO:0000259" key="2">
    <source>
        <dbReference type="Pfam" id="PF12937"/>
    </source>
</evidence>
<gene>
    <name evidence="3" type="ORF">EVG20_g2881</name>
</gene>
<dbReference type="OrthoDB" id="2884925at2759"/>
<dbReference type="Pfam" id="PF12937">
    <property type="entry name" value="F-box-like"/>
    <property type="match status" value="1"/>
</dbReference>
<dbReference type="EMBL" id="SEOQ01000120">
    <property type="protein sequence ID" value="TFY70126.1"/>
    <property type="molecule type" value="Genomic_DNA"/>
</dbReference>
<evidence type="ECO:0000313" key="3">
    <source>
        <dbReference type="EMBL" id="TFY70126.1"/>
    </source>
</evidence>
<dbReference type="InterPro" id="IPR001810">
    <property type="entry name" value="F-box_dom"/>
</dbReference>
<name>A0A4Y9Z5H5_9AGAM</name>
<dbReference type="STRING" id="205917.A0A4Y9Z5H5"/>
<sequence>MTGQNHDDVAKASSETHRNDTESRALARRDLETRMISQTSAVLTDFSWATPAVIRTLITSLPAGDPAISMLAGLLSQHNALAPIHTLPVELFLVVLSYVVDDSNYASLSRVGAVCTSWRRIVISSPSLWIRMNLCKRVDFALTLDFPRHVPISVTFDELSSSCANTLPDVYAAISDRATHIASLEFTLPYRSGLDTTLLGNFPSFLPLLHTLVICSPNYLNVAPGEIAPGESFLLRNTSIANTTMPVLRKLRLIGMSLPFTLPLFRGLVDLCITLGVKKSVLVDLGVFRDLLSACPQLESLALDGVGPFSAESETNVAALPIPLPKLKSFDLHYDTLGGAMCAKLVVESIATNLPTADMLIAFRGLDDSWISVENDWSGFSIHFKDRSGWNPHMHWLLSRFPTISEAEYSPSVRWLPNDFEGLSAMLADPHLQQLECLTTRYVPLGVVATILKNRGTGMLKQLILYYVPMPGTEMDEGDLEFLKGQVGDVDVIFCHEDIML</sequence>
<dbReference type="Proteomes" id="UP000298327">
    <property type="component" value="Unassembled WGS sequence"/>
</dbReference>
<evidence type="ECO:0000313" key="4">
    <source>
        <dbReference type="Proteomes" id="UP000298327"/>
    </source>
</evidence>
<feature type="region of interest" description="Disordered" evidence="1">
    <location>
        <begin position="1"/>
        <end position="27"/>
    </location>
</feature>